<feature type="compositionally biased region" description="Polar residues" evidence="1">
    <location>
        <begin position="1"/>
        <end position="11"/>
    </location>
</feature>
<evidence type="ECO:0000313" key="2">
    <source>
        <dbReference type="EMBL" id="ODV90711.1"/>
    </source>
</evidence>
<proteinExistence type="predicted"/>
<keyword evidence="3" id="KW-1185">Reference proteome</keyword>
<accession>A0A1E4TG10</accession>
<evidence type="ECO:0000313" key="3">
    <source>
        <dbReference type="Proteomes" id="UP000095023"/>
    </source>
</evidence>
<gene>
    <name evidence="2" type="ORF">CANCADRAFT_31585</name>
</gene>
<dbReference type="EMBL" id="KV453842">
    <property type="protein sequence ID" value="ODV90711.1"/>
    <property type="molecule type" value="Genomic_DNA"/>
</dbReference>
<protein>
    <submittedName>
        <fullName evidence="2">Uncharacterized protein</fullName>
    </submittedName>
</protein>
<name>A0A1E4TG10_9ASCO</name>
<organism evidence="2 3">
    <name type="scientific">Tortispora caseinolytica NRRL Y-17796</name>
    <dbReference type="NCBI Taxonomy" id="767744"/>
    <lineage>
        <taxon>Eukaryota</taxon>
        <taxon>Fungi</taxon>
        <taxon>Dikarya</taxon>
        <taxon>Ascomycota</taxon>
        <taxon>Saccharomycotina</taxon>
        <taxon>Trigonopsidomycetes</taxon>
        <taxon>Trigonopsidales</taxon>
        <taxon>Trigonopsidaceae</taxon>
        <taxon>Tortispora</taxon>
    </lineage>
</organism>
<dbReference type="AlphaFoldDB" id="A0A1E4TG10"/>
<dbReference type="Proteomes" id="UP000095023">
    <property type="component" value="Unassembled WGS sequence"/>
</dbReference>
<feature type="region of interest" description="Disordered" evidence="1">
    <location>
        <begin position="1"/>
        <end position="33"/>
    </location>
</feature>
<sequence length="652" mass="72749">MTIHDASSTYTPAPELETQHPYSPEPLRSSLRAPKYGPQSGYWWTGSERYFTGQADTDLPVIPTRFAIASSSSQRHYSFMGNGDRYTTQRDLAIERLAEVFPDFKAIRAADLFVGHERFKQTETPARHRKRVSDALYFNNTCEVFHFDVDIKMPDIYYDYKESHIPSLPTGGASTLFNLNVLSPNINPFRTTVSWTCKTNIYSMKSCVLSLTENIEALANNDGTTSLSVPLVPEFWNAFLEGLEQGQLKRIQNLLENQKSLPIHGELEAELAKVYRRNERESQTALAQLTMFQSIHCTFTEQHSNENQTSTVAVFLYEFLKADENMAPKARWTHLDPELGPVLLGNLRSRPPHERIINTEILPAVPAPPPPLPPMPQYENQPAWRVDTNTLADTFSAPVSANESGSEWSSPTYREQTAQNIAKPVKTAKQKKTPSKKRRYSAPVTMYNKKFEPVLPTITGSDDISSSGRMTTKIDCNTDLPGYEVTGSNRDIQSAHSDSASLHSFESGINSEIPNIMSPETIMATNMVHSRSHPGHLTPTKLASSPNIRNSSEYGHNWARSNATQNAAIIAPQLSRTQSECIWNKSVNPLALSADLSPIELDFTASEHHEVHSRGSNVNDFNALESNVSLDASPSSSHMTSFDLAAFTTYSD</sequence>
<evidence type="ECO:0000256" key="1">
    <source>
        <dbReference type="SAM" id="MobiDB-lite"/>
    </source>
</evidence>
<reference evidence="3" key="1">
    <citation type="submission" date="2016-02" db="EMBL/GenBank/DDBJ databases">
        <title>Comparative genomics of biotechnologically important yeasts.</title>
        <authorList>
            <consortium name="DOE Joint Genome Institute"/>
            <person name="Riley R."/>
            <person name="Haridas S."/>
            <person name="Wolfe K.H."/>
            <person name="Lopes M.R."/>
            <person name="Hittinger C.T."/>
            <person name="Goker M."/>
            <person name="Salamov A."/>
            <person name="Wisecaver J."/>
            <person name="Long T.M."/>
            <person name="Aerts A.L."/>
            <person name="Barry K."/>
            <person name="Choi C."/>
            <person name="Clum A."/>
            <person name="Coughlan A.Y."/>
            <person name="Deshpande S."/>
            <person name="Douglass A.P."/>
            <person name="Hanson S.J."/>
            <person name="Klenk H.-P."/>
            <person name="Labutti K."/>
            <person name="Lapidus A."/>
            <person name="Lindquist E."/>
            <person name="Lipzen A."/>
            <person name="Meier-Kolthoff J.P."/>
            <person name="Ohm R.A."/>
            <person name="Otillar R.P."/>
            <person name="Pangilinan J."/>
            <person name="Peng Y."/>
            <person name="Rokas A."/>
            <person name="Rosa C.A."/>
            <person name="Scheuner C."/>
            <person name="Sibirny A.A."/>
            <person name="Slot J.C."/>
            <person name="Stielow J.B."/>
            <person name="Sun H."/>
            <person name="Kurtzman C.P."/>
            <person name="Blackwell M."/>
            <person name="Jeffries T.W."/>
            <person name="Grigoriev I.V."/>
        </authorList>
    </citation>
    <scope>NUCLEOTIDE SEQUENCE [LARGE SCALE GENOMIC DNA]</scope>
    <source>
        <strain evidence="3">NRRL Y-17796</strain>
    </source>
</reference>